<organism evidence="1">
    <name type="scientific">bioreactor metagenome</name>
    <dbReference type="NCBI Taxonomy" id="1076179"/>
    <lineage>
        <taxon>unclassified sequences</taxon>
        <taxon>metagenomes</taxon>
        <taxon>ecological metagenomes</taxon>
    </lineage>
</organism>
<protein>
    <submittedName>
        <fullName evidence="1">Uncharacterized protein</fullName>
    </submittedName>
</protein>
<evidence type="ECO:0000313" key="1">
    <source>
        <dbReference type="EMBL" id="MPM32330.1"/>
    </source>
</evidence>
<dbReference type="AlphaFoldDB" id="A0A644YUQ2"/>
<gene>
    <name evidence="1" type="ORF">SDC9_78892</name>
</gene>
<name>A0A644YUQ2_9ZZZZ</name>
<accession>A0A644YUQ2</accession>
<dbReference type="EMBL" id="VSSQ01006330">
    <property type="protein sequence ID" value="MPM32330.1"/>
    <property type="molecule type" value="Genomic_DNA"/>
</dbReference>
<sequence>MSKKANGFSGLMESFFQRFVPDVVQGGKGRFGYDASNPIPVAGIQGEYLYLSRLKTEAGERLSYRHNGSCYAANSVNELDRFTMTRADGTVVCELYMDKFHVGNSQKVPQGLLLD</sequence>
<reference evidence="1" key="1">
    <citation type="submission" date="2019-08" db="EMBL/GenBank/DDBJ databases">
        <authorList>
            <person name="Kucharzyk K."/>
            <person name="Murdoch R.W."/>
            <person name="Higgins S."/>
            <person name="Loffler F."/>
        </authorList>
    </citation>
    <scope>NUCLEOTIDE SEQUENCE</scope>
</reference>
<comment type="caution">
    <text evidence="1">The sequence shown here is derived from an EMBL/GenBank/DDBJ whole genome shotgun (WGS) entry which is preliminary data.</text>
</comment>
<proteinExistence type="predicted"/>